<keyword evidence="3" id="KW-0804">Transcription</keyword>
<dbReference type="Gene3D" id="1.10.287.100">
    <property type="match status" value="1"/>
</dbReference>
<keyword evidence="6" id="KW-1185">Reference proteome</keyword>
<dbReference type="InterPro" id="IPR036390">
    <property type="entry name" value="WH_DNA-bd_sf"/>
</dbReference>
<evidence type="ECO:0000256" key="3">
    <source>
        <dbReference type="ARBA" id="ARBA00023163"/>
    </source>
</evidence>
<feature type="domain" description="HTH gntR-type" evidence="4">
    <location>
        <begin position="7"/>
        <end position="75"/>
    </location>
</feature>
<evidence type="ECO:0000313" key="5">
    <source>
        <dbReference type="EMBL" id="QCD41132.1"/>
    </source>
</evidence>
<dbReference type="CDD" id="cd07377">
    <property type="entry name" value="WHTH_GntR"/>
    <property type="match status" value="1"/>
</dbReference>
<dbReference type="EMBL" id="CP039396">
    <property type="protein sequence ID" value="QCD41132.1"/>
    <property type="molecule type" value="Genomic_DNA"/>
</dbReference>
<dbReference type="InterPro" id="IPR036388">
    <property type="entry name" value="WH-like_DNA-bd_sf"/>
</dbReference>
<accession>A0A4P7W083</accession>
<dbReference type="Gene3D" id="1.10.10.10">
    <property type="entry name" value="Winged helix-like DNA-binding domain superfamily/Winged helix DNA-binding domain"/>
    <property type="match status" value="1"/>
</dbReference>
<keyword evidence="2" id="KW-0238">DNA-binding</keyword>
<evidence type="ECO:0000256" key="1">
    <source>
        <dbReference type="ARBA" id="ARBA00023015"/>
    </source>
</evidence>
<proteinExistence type="predicted"/>
<protein>
    <submittedName>
        <fullName evidence="5">GntR family transcriptional regulator</fullName>
    </submittedName>
</protein>
<dbReference type="RefSeq" id="WP_123613022.1">
    <property type="nucleotide sequence ID" value="NZ_CBFGAE010000071.1"/>
</dbReference>
<dbReference type="Proteomes" id="UP000297149">
    <property type="component" value="Chromosome"/>
</dbReference>
<dbReference type="PANTHER" id="PTHR38445">
    <property type="entry name" value="HTH-TYPE TRANSCRIPTIONAL REPRESSOR YTRA"/>
    <property type="match status" value="1"/>
</dbReference>
<dbReference type="KEGG" id="ddb:E7747_01695"/>
<dbReference type="SMART" id="SM00345">
    <property type="entry name" value="HTH_GNTR"/>
    <property type="match status" value="1"/>
</dbReference>
<dbReference type="GO" id="GO:0003677">
    <property type="term" value="F:DNA binding"/>
    <property type="evidence" value="ECO:0007669"/>
    <property type="project" value="UniProtKB-KW"/>
</dbReference>
<dbReference type="AlphaFoldDB" id="A0A4P7W083"/>
<name>A0A4P7W083_9BACT</name>
<evidence type="ECO:0000256" key="2">
    <source>
        <dbReference type="ARBA" id="ARBA00023125"/>
    </source>
</evidence>
<reference evidence="6" key="1">
    <citation type="submission" date="2019-02" db="EMBL/GenBank/DDBJ databases">
        <title>Isolation and identification of novel species under the genus Muribaculum.</title>
        <authorList>
            <person name="Miyake S."/>
            <person name="Ding Y."/>
            <person name="Low A."/>
            <person name="Soh M."/>
            <person name="Seedorf H."/>
        </authorList>
    </citation>
    <scope>NUCLEOTIDE SEQUENCE [LARGE SCALE GENOMIC DNA]</scope>
    <source>
        <strain evidence="6">H5</strain>
    </source>
</reference>
<organism evidence="5 6">
    <name type="scientific">Duncaniella dubosii</name>
    <dbReference type="NCBI Taxonomy" id="2518971"/>
    <lineage>
        <taxon>Bacteria</taxon>
        <taxon>Pseudomonadati</taxon>
        <taxon>Bacteroidota</taxon>
        <taxon>Bacteroidia</taxon>
        <taxon>Bacteroidales</taxon>
        <taxon>Muribaculaceae</taxon>
        <taxon>Duncaniella</taxon>
    </lineage>
</organism>
<sequence>MDFNSNKPIYKQIIDYSFGQILTGMWAAGERVPSVRELSVQLSVNSHTVLKAYEFLQTEGIIVPKRGMGFYLTADALEHVNDVRRKEFFETSLKELFKEMRLLDIPIEEIVKRYKESED</sequence>
<evidence type="ECO:0000313" key="6">
    <source>
        <dbReference type="Proteomes" id="UP000297149"/>
    </source>
</evidence>
<gene>
    <name evidence="5" type="ORF">E7747_01695</name>
</gene>
<dbReference type="PROSITE" id="PS50949">
    <property type="entry name" value="HTH_GNTR"/>
    <property type="match status" value="1"/>
</dbReference>
<evidence type="ECO:0000259" key="4">
    <source>
        <dbReference type="PROSITE" id="PS50949"/>
    </source>
</evidence>
<keyword evidence="1" id="KW-0805">Transcription regulation</keyword>
<dbReference type="GO" id="GO:0003700">
    <property type="term" value="F:DNA-binding transcription factor activity"/>
    <property type="evidence" value="ECO:0007669"/>
    <property type="project" value="InterPro"/>
</dbReference>
<dbReference type="PANTHER" id="PTHR38445:SF9">
    <property type="entry name" value="HTH-TYPE TRANSCRIPTIONAL REPRESSOR YTRA"/>
    <property type="match status" value="1"/>
</dbReference>
<dbReference type="Pfam" id="PF00392">
    <property type="entry name" value="GntR"/>
    <property type="match status" value="1"/>
</dbReference>
<dbReference type="SUPFAM" id="SSF46785">
    <property type="entry name" value="Winged helix' DNA-binding domain"/>
    <property type="match status" value="1"/>
</dbReference>
<dbReference type="InterPro" id="IPR000524">
    <property type="entry name" value="Tscrpt_reg_HTH_GntR"/>
</dbReference>